<dbReference type="Proteomes" id="UP000632222">
    <property type="component" value="Unassembled WGS sequence"/>
</dbReference>
<comment type="caution">
    <text evidence="2">The sequence shown here is derived from an EMBL/GenBank/DDBJ whole genome shotgun (WGS) entry which is preliminary data.</text>
</comment>
<keyword evidence="1" id="KW-0812">Transmembrane</keyword>
<feature type="transmembrane region" description="Helical" evidence="1">
    <location>
        <begin position="183"/>
        <end position="203"/>
    </location>
</feature>
<feature type="transmembrane region" description="Helical" evidence="1">
    <location>
        <begin position="141"/>
        <end position="162"/>
    </location>
</feature>
<feature type="transmembrane region" description="Helical" evidence="1">
    <location>
        <begin position="272"/>
        <end position="294"/>
    </location>
</feature>
<feature type="transmembrane region" description="Helical" evidence="1">
    <location>
        <begin position="85"/>
        <end position="106"/>
    </location>
</feature>
<evidence type="ECO:0000256" key="1">
    <source>
        <dbReference type="SAM" id="Phobius"/>
    </source>
</evidence>
<feature type="transmembrane region" description="Helical" evidence="1">
    <location>
        <begin position="15"/>
        <end position="36"/>
    </location>
</feature>
<proteinExistence type="predicted"/>
<name>A0ABQ2D7M3_9DEIO</name>
<keyword evidence="3" id="KW-1185">Reference proteome</keyword>
<organism evidence="2 3">
    <name type="scientific">Deinococcus roseus</name>
    <dbReference type="NCBI Taxonomy" id="392414"/>
    <lineage>
        <taxon>Bacteria</taxon>
        <taxon>Thermotogati</taxon>
        <taxon>Deinococcota</taxon>
        <taxon>Deinococci</taxon>
        <taxon>Deinococcales</taxon>
        <taxon>Deinococcaceae</taxon>
        <taxon>Deinococcus</taxon>
    </lineage>
</organism>
<feature type="transmembrane region" description="Helical" evidence="1">
    <location>
        <begin position="48"/>
        <end position="73"/>
    </location>
</feature>
<feature type="transmembrane region" description="Helical" evidence="1">
    <location>
        <begin position="113"/>
        <end position="135"/>
    </location>
</feature>
<sequence length="388" mass="42102">MIALATKNTTAPYQVPAGFVLCSSFFLVAAVLLLALHPDAFSSHLHPVTLAFTHLLLLGFGTGILIGSMHQLVPVILEIGLVRAWWGYAVLGFWAVGVPVQVMGFLQDQPALIAAGGGLVSAALLWFAVHMLLVFRSTQKWSVVATSLVWVTLHLLTTPAVGMVQALTMQFGNYDPARLQTHAILGLVGVFLISIAGVGHKLIGMFTLSHGVKPRVLGINLWVLNFAILSDLIWPAATLPLLMLAALLMALDARNLIAKRVKKQLDVGVRHHLLGLGFLVFSVLLAMLGFWTMALVGFSGFLLLVITGMLYKILPFLVWLHRYSGQVGQTQVPTLKEMFQEKTAGLAMWLFTAGIVFTALHPAGLWLIAAGLIPFLGFLTEVMHVRKP</sequence>
<accession>A0ABQ2D7M3</accession>
<feature type="transmembrane region" description="Helical" evidence="1">
    <location>
        <begin position="300"/>
        <end position="322"/>
    </location>
</feature>
<dbReference type="EMBL" id="BMOD01000017">
    <property type="protein sequence ID" value="GGJ46749.1"/>
    <property type="molecule type" value="Genomic_DNA"/>
</dbReference>
<keyword evidence="1" id="KW-1133">Transmembrane helix</keyword>
<evidence type="ECO:0000313" key="3">
    <source>
        <dbReference type="Proteomes" id="UP000632222"/>
    </source>
</evidence>
<protein>
    <submittedName>
        <fullName evidence="2">Uncharacterized protein</fullName>
    </submittedName>
</protein>
<keyword evidence="1" id="KW-0472">Membrane</keyword>
<reference evidence="3" key="1">
    <citation type="journal article" date="2019" name="Int. J. Syst. Evol. Microbiol.">
        <title>The Global Catalogue of Microorganisms (GCM) 10K type strain sequencing project: providing services to taxonomists for standard genome sequencing and annotation.</title>
        <authorList>
            <consortium name="The Broad Institute Genomics Platform"/>
            <consortium name="The Broad Institute Genome Sequencing Center for Infectious Disease"/>
            <person name="Wu L."/>
            <person name="Ma J."/>
        </authorList>
    </citation>
    <scope>NUCLEOTIDE SEQUENCE [LARGE SCALE GENOMIC DNA]</scope>
    <source>
        <strain evidence="3">JCM 14370</strain>
    </source>
</reference>
<feature type="transmembrane region" description="Helical" evidence="1">
    <location>
        <begin position="223"/>
        <end position="251"/>
    </location>
</feature>
<gene>
    <name evidence="2" type="ORF">GCM10008938_36110</name>
</gene>
<feature type="transmembrane region" description="Helical" evidence="1">
    <location>
        <begin position="343"/>
        <end position="360"/>
    </location>
</feature>
<evidence type="ECO:0000313" key="2">
    <source>
        <dbReference type="EMBL" id="GGJ46749.1"/>
    </source>
</evidence>
<dbReference type="RefSeq" id="WP_189005002.1">
    <property type="nucleotide sequence ID" value="NZ_BMOD01000017.1"/>
</dbReference>